<name>A0ABP0NKR0_9DINO</name>
<sequence length="146" mass="16335">MCPLRQLQQRGPCVAAVETWKLGTYKPCSDLSVRLELESWDGLGKLPGKLLGSFALTAVRTSKKALDHILSRLDSAFRCDSKVELPADFSAYFEHLQRKQGQALLQFVTDHDDKLKQIEKHGAQLPDAVQGWHLLAKAGLTHEQSR</sequence>
<proteinExistence type="predicted"/>
<reference evidence="1 2" key="1">
    <citation type="submission" date="2024-02" db="EMBL/GenBank/DDBJ databases">
        <authorList>
            <person name="Chen Y."/>
            <person name="Shah S."/>
            <person name="Dougan E. K."/>
            <person name="Thang M."/>
            <person name="Chan C."/>
        </authorList>
    </citation>
    <scope>NUCLEOTIDE SEQUENCE [LARGE SCALE GENOMIC DNA]</scope>
</reference>
<protein>
    <submittedName>
        <fullName evidence="1">Uncharacterized protein</fullName>
    </submittedName>
</protein>
<accession>A0ABP0NKR0</accession>
<dbReference type="Proteomes" id="UP001642464">
    <property type="component" value="Unassembled WGS sequence"/>
</dbReference>
<evidence type="ECO:0000313" key="2">
    <source>
        <dbReference type="Proteomes" id="UP001642464"/>
    </source>
</evidence>
<comment type="caution">
    <text evidence="1">The sequence shown here is derived from an EMBL/GenBank/DDBJ whole genome shotgun (WGS) entry which is preliminary data.</text>
</comment>
<dbReference type="EMBL" id="CAXAMM010029236">
    <property type="protein sequence ID" value="CAK9064362.1"/>
    <property type="molecule type" value="Genomic_DNA"/>
</dbReference>
<organism evidence="1 2">
    <name type="scientific">Durusdinium trenchii</name>
    <dbReference type="NCBI Taxonomy" id="1381693"/>
    <lineage>
        <taxon>Eukaryota</taxon>
        <taxon>Sar</taxon>
        <taxon>Alveolata</taxon>
        <taxon>Dinophyceae</taxon>
        <taxon>Suessiales</taxon>
        <taxon>Symbiodiniaceae</taxon>
        <taxon>Durusdinium</taxon>
    </lineage>
</organism>
<keyword evidence="2" id="KW-1185">Reference proteome</keyword>
<gene>
    <name evidence="1" type="ORF">SCF082_LOCUS33148</name>
</gene>
<evidence type="ECO:0000313" key="1">
    <source>
        <dbReference type="EMBL" id="CAK9064362.1"/>
    </source>
</evidence>